<feature type="region of interest" description="Disordered" evidence="1">
    <location>
        <begin position="173"/>
        <end position="382"/>
    </location>
</feature>
<dbReference type="EMBL" id="CADCXV010000928">
    <property type="protein sequence ID" value="CAB0038973.1"/>
    <property type="molecule type" value="Genomic_DNA"/>
</dbReference>
<dbReference type="Proteomes" id="UP000479190">
    <property type="component" value="Unassembled WGS sequence"/>
</dbReference>
<evidence type="ECO:0000313" key="2">
    <source>
        <dbReference type="EMBL" id="CAB0038973.1"/>
    </source>
</evidence>
<accession>A0A6H5IVU1</accession>
<proteinExistence type="predicted"/>
<keyword evidence="3" id="KW-1185">Reference proteome</keyword>
<feature type="compositionally biased region" description="Polar residues" evidence="1">
    <location>
        <begin position="173"/>
        <end position="188"/>
    </location>
</feature>
<feature type="compositionally biased region" description="Low complexity" evidence="1">
    <location>
        <begin position="293"/>
        <end position="323"/>
    </location>
</feature>
<gene>
    <name evidence="2" type="ORF">TBRA_LOCUS10739</name>
</gene>
<feature type="compositionally biased region" description="Low complexity" evidence="1">
    <location>
        <begin position="222"/>
        <end position="238"/>
    </location>
</feature>
<feature type="compositionally biased region" description="Basic residues" evidence="1">
    <location>
        <begin position="364"/>
        <end position="382"/>
    </location>
</feature>
<dbReference type="OrthoDB" id="8045763at2759"/>
<sequence length="471" mass="52151">MKSSYKLSVMRDDEIVHRAMDGHTFHGLGLKKIFDVDTCAMNEFCSSTGTVTIHCQLTIATGNAQNSLDNETAEADEEVPELEFDEDACFHEHIAIVAPGRSSSEVLIGEVDIPMRDDNDIDGESSEETFSKKCIVRNKAYSHSQTIPSFDLNSHCLCVAGEVYCWWQTAQRSGSSSSDAPLTLSTESPPAPSTRKATTENNNNAWIDEDDDQDYSGSVSEQPQQAYQSAQQQQQQQQNINRPTDSSMEDGVDDDDDDDEDDQDDAEEDDNYEPDDVDEDEEDEAKKDDKAKAAVASSPEAENSTAAAAAAAPTTAKTPATKNVSGRGGAAAHDGQLRRVQLRPAGQNRVRAPRLRRAEAAATRWRRRRQQQRPRALRSRSRSRHLRELLSCHACSLIRNSESGLSYRNKENVIALRSRNKVSPRDGEIERPLEAKCLLRRLRFNYCCSKGDSDSEDESSVVGLGTITLLD</sequence>
<name>A0A6H5IVU1_9HYME</name>
<evidence type="ECO:0000256" key="1">
    <source>
        <dbReference type="SAM" id="MobiDB-lite"/>
    </source>
</evidence>
<reference evidence="2 3" key="1">
    <citation type="submission" date="2020-02" db="EMBL/GenBank/DDBJ databases">
        <authorList>
            <person name="Ferguson B K."/>
        </authorList>
    </citation>
    <scope>NUCLEOTIDE SEQUENCE [LARGE SCALE GENOMIC DNA]</scope>
</reference>
<dbReference type="AlphaFoldDB" id="A0A6H5IVU1"/>
<organism evidence="2 3">
    <name type="scientific">Trichogramma brassicae</name>
    <dbReference type="NCBI Taxonomy" id="86971"/>
    <lineage>
        <taxon>Eukaryota</taxon>
        <taxon>Metazoa</taxon>
        <taxon>Ecdysozoa</taxon>
        <taxon>Arthropoda</taxon>
        <taxon>Hexapoda</taxon>
        <taxon>Insecta</taxon>
        <taxon>Pterygota</taxon>
        <taxon>Neoptera</taxon>
        <taxon>Endopterygota</taxon>
        <taxon>Hymenoptera</taxon>
        <taxon>Apocrita</taxon>
        <taxon>Proctotrupomorpha</taxon>
        <taxon>Chalcidoidea</taxon>
        <taxon>Trichogrammatidae</taxon>
        <taxon>Trichogramma</taxon>
    </lineage>
</organism>
<feature type="compositionally biased region" description="Acidic residues" evidence="1">
    <location>
        <begin position="247"/>
        <end position="283"/>
    </location>
</feature>
<protein>
    <submittedName>
        <fullName evidence="2">Uncharacterized protein</fullName>
    </submittedName>
</protein>
<evidence type="ECO:0000313" key="3">
    <source>
        <dbReference type="Proteomes" id="UP000479190"/>
    </source>
</evidence>
<feature type="compositionally biased region" description="Polar residues" evidence="1">
    <location>
        <begin position="195"/>
        <end position="205"/>
    </location>
</feature>